<dbReference type="EMBL" id="GBRH01172820">
    <property type="protein sequence ID" value="JAE25076.1"/>
    <property type="molecule type" value="Transcribed_RNA"/>
</dbReference>
<sequence>MVNKKKDINSCAVHNPSQKVSMQEVRANGSSFLAFELEPYSGGAGYAYQ</sequence>
<organism evidence="1">
    <name type="scientific">Arundo donax</name>
    <name type="common">Giant reed</name>
    <name type="synonym">Donax arundinaceus</name>
    <dbReference type="NCBI Taxonomy" id="35708"/>
    <lineage>
        <taxon>Eukaryota</taxon>
        <taxon>Viridiplantae</taxon>
        <taxon>Streptophyta</taxon>
        <taxon>Embryophyta</taxon>
        <taxon>Tracheophyta</taxon>
        <taxon>Spermatophyta</taxon>
        <taxon>Magnoliopsida</taxon>
        <taxon>Liliopsida</taxon>
        <taxon>Poales</taxon>
        <taxon>Poaceae</taxon>
        <taxon>PACMAD clade</taxon>
        <taxon>Arundinoideae</taxon>
        <taxon>Arundineae</taxon>
        <taxon>Arundo</taxon>
    </lineage>
</organism>
<protein>
    <submittedName>
        <fullName evidence="1">Uncharacterized protein</fullName>
    </submittedName>
</protein>
<accession>A0A0A9GRB4</accession>
<reference evidence="1" key="1">
    <citation type="submission" date="2014-09" db="EMBL/GenBank/DDBJ databases">
        <authorList>
            <person name="Magalhaes I.L.F."/>
            <person name="Oliveira U."/>
            <person name="Santos F.R."/>
            <person name="Vidigal T.H.D.A."/>
            <person name="Brescovit A.D."/>
            <person name="Santos A.J."/>
        </authorList>
    </citation>
    <scope>NUCLEOTIDE SEQUENCE</scope>
    <source>
        <tissue evidence="1">Shoot tissue taken approximately 20 cm above the soil surface</tissue>
    </source>
</reference>
<proteinExistence type="predicted"/>
<name>A0A0A9GRB4_ARUDO</name>
<reference evidence="1" key="2">
    <citation type="journal article" date="2015" name="Data Brief">
        <title>Shoot transcriptome of the giant reed, Arundo donax.</title>
        <authorList>
            <person name="Barrero R.A."/>
            <person name="Guerrero F.D."/>
            <person name="Moolhuijzen P."/>
            <person name="Goolsby J.A."/>
            <person name="Tidwell J."/>
            <person name="Bellgard S.E."/>
            <person name="Bellgard M.I."/>
        </authorList>
    </citation>
    <scope>NUCLEOTIDE SEQUENCE</scope>
    <source>
        <tissue evidence="1">Shoot tissue taken approximately 20 cm above the soil surface</tissue>
    </source>
</reference>
<dbReference type="AlphaFoldDB" id="A0A0A9GRB4"/>
<evidence type="ECO:0000313" key="1">
    <source>
        <dbReference type="EMBL" id="JAE25076.1"/>
    </source>
</evidence>